<gene>
    <name evidence="1" type="ORF">E2C01_032493</name>
</gene>
<reference evidence="1 2" key="1">
    <citation type="submission" date="2019-05" db="EMBL/GenBank/DDBJ databases">
        <title>Another draft genome of Portunus trituberculatus and its Hox gene families provides insights of decapod evolution.</title>
        <authorList>
            <person name="Jeong J.-H."/>
            <person name="Song I."/>
            <person name="Kim S."/>
            <person name="Choi T."/>
            <person name="Kim D."/>
            <person name="Ryu S."/>
            <person name="Kim W."/>
        </authorList>
    </citation>
    <scope>NUCLEOTIDE SEQUENCE [LARGE SCALE GENOMIC DNA]</scope>
    <source>
        <tissue evidence="1">Muscle</tissue>
    </source>
</reference>
<dbReference type="Proteomes" id="UP000324222">
    <property type="component" value="Unassembled WGS sequence"/>
</dbReference>
<accession>A0A5B7F2Y7</accession>
<organism evidence="1 2">
    <name type="scientific">Portunus trituberculatus</name>
    <name type="common">Swimming crab</name>
    <name type="synonym">Neptunus trituberculatus</name>
    <dbReference type="NCBI Taxonomy" id="210409"/>
    <lineage>
        <taxon>Eukaryota</taxon>
        <taxon>Metazoa</taxon>
        <taxon>Ecdysozoa</taxon>
        <taxon>Arthropoda</taxon>
        <taxon>Crustacea</taxon>
        <taxon>Multicrustacea</taxon>
        <taxon>Malacostraca</taxon>
        <taxon>Eumalacostraca</taxon>
        <taxon>Eucarida</taxon>
        <taxon>Decapoda</taxon>
        <taxon>Pleocyemata</taxon>
        <taxon>Brachyura</taxon>
        <taxon>Eubrachyura</taxon>
        <taxon>Portunoidea</taxon>
        <taxon>Portunidae</taxon>
        <taxon>Portuninae</taxon>
        <taxon>Portunus</taxon>
    </lineage>
</organism>
<protein>
    <submittedName>
        <fullName evidence="1">Uncharacterized protein</fullName>
    </submittedName>
</protein>
<name>A0A5B7F2Y7_PORTR</name>
<dbReference type="EMBL" id="VSRR010004225">
    <property type="protein sequence ID" value="MPC38974.1"/>
    <property type="molecule type" value="Genomic_DNA"/>
</dbReference>
<sequence>MSSQQFVRQQRCLISAYTQGGLAGNSFCSPCRPFCHFVGRLSLLCAMHHAYALTTRASSTSLCSTR</sequence>
<comment type="caution">
    <text evidence="1">The sequence shown here is derived from an EMBL/GenBank/DDBJ whole genome shotgun (WGS) entry which is preliminary data.</text>
</comment>
<dbReference type="AlphaFoldDB" id="A0A5B7F2Y7"/>
<keyword evidence="2" id="KW-1185">Reference proteome</keyword>
<evidence type="ECO:0000313" key="1">
    <source>
        <dbReference type="EMBL" id="MPC38974.1"/>
    </source>
</evidence>
<evidence type="ECO:0000313" key="2">
    <source>
        <dbReference type="Proteomes" id="UP000324222"/>
    </source>
</evidence>
<proteinExistence type="predicted"/>